<reference evidence="1" key="2">
    <citation type="journal article" date="2015" name="Data Brief">
        <title>Shoot transcriptome of the giant reed, Arundo donax.</title>
        <authorList>
            <person name="Barrero R.A."/>
            <person name="Guerrero F.D."/>
            <person name="Moolhuijzen P."/>
            <person name="Goolsby J.A."/>
            <person name="Tidwell J."/>
            <person name="Bellgard S.E."/>
            <person name="Bellgard M.I."/>
        </authorList>
    </citation>
    <scope>NUCLEOTIDE SEQUENCE</scope>
    <source>
        <tissue evidence="1">Shoot tissue taken approximately 20 cm above the soil surface</tissue>
    </source>
</reference>
<sequence length="31" mass="3681">MLKIINLYETICTSRCMEITNTLDRLFIAFN</sequence>
<name>A0A0A9FF89_ARUDO</name>
<dbReference type="EMBL" id="GBRH01186894">
    <property type="protein sequence ID" value="JAE11002.1"/>
    <property type="molecule type" value="Transcribed_RNA"/>
</dbReference>
<protein>
    <submittedName>
        <fullName evidence="1">Uncharacterized protein</fullName>
    </submittedName>
</protein>
<proteinExistence type="predicted"/>
<organism evidence="1">
    <name type="scientific">Arundo donax</name>
    <name type="common">Giant reed</name>
    <name type="synonym">Donax arundinaceus</name>
    <dbReference type="NCBI Taxonomy" id="35708"/>
    <lineage>
        <taxon>Eukaryota</taxon>
        <taxon>Viridiplantae</taxon>
        <taxon>Streptophyta</taxon>
        <taxon>Embryophyta</taxon>
        <taxon>Tracheophyta</taxon>
        <taxon>Spermatophyta</taxon>
        <taxon>Magnoliopsida</taxon>
        <taxon>Liliopsida</taxon>
        <taxon>Poales</taxon>
        <taxon>Poaceae</taxon>
        <taxon>PACMAD clade</taxon>
        <taxon>Arundinoideae</taxon>
        <taxon>Arundineae</taxon>
        <taxon>Arundo</taxon>
    </lineage>
</organism>
<reference evidence="1" key="1">
    <citation type="submission" date="2014-09" db="EMBL/GenBank/DDBJ databases">
        <authorList>
            <person name="Magalhaes I.L.F."/>
            <person name="Oliveira U."/>
            <person name="Santos F.R."/>
            <person name="Vidigal T.H.D.A."/>
            <person name="Brescovit A.D."/>
            <person name="Santos A.J."/>
        </authorList>
    </citation>
    <scope>NUCLEOTIDE SEQUENCE</scope>
    <source>
        <tissue evidence="1">Shoot tissue taken approximately 20 cm above the soil surface</tissue>
    </source>
</reference>
<accession>A0A0A9FF89</accession>
<evidence type="ECO:0000313" key="1">
    <source>
        <dbReference type="EMBL" id="JAE11002.1"/>
    </source>
</evidence>
<dbReference type="AlphaFoldDB" id="A0A0A9FF89"/>